<dbReference type="EMBL" id="JAKJXP020000030">
    <property type="protein sequence ID" value="KAK7753267.1"/>
    <property type="molecule type" value="Genomic_DNA"/>
</dbReference>
<dbReference type="AlphaFoldDB" id="A0AAN9UU35"/>
<name>A0AAN9UU35_9PEZI</name>
<evidence type="ECO:0000313" key="1">
    <source>
        <dbReference type="EMBL" id="KAK7753267.1"/>
    </source>
</evidence>
<sequence>MANRPHHRTIFGIHIETTINGIPSLPNGVPDLPDAHEEERWRSIAKLLHDHLVDGHIPNHITLVEDTKDERYQEWCITQNKTIPTQDDPSRLAVELMSPTIAYDAAHTPGWGWASIVRFLYSILDKEPFAARPTSTCALQVSVALDTFLDTEIARNIAEAILIYKPQFEALAAGVGESVVANTLRIGDNENPSPEEIRQYLGSLDTMEQIAEALCPREGGRNYFWDLWPLAGLDAQEQSSGSRVVSVKRRGTVVFRVPYGLEEGESLPFMWIDFANLFVLAATEPVPYYDVPKQLCCFIECASGPFRIPPSELARLLQRLEPLG</sequence>
<reference evidence="1 2" key="1">
    <citation type="submission" date="2024-02" db="EMBL/GenBank/DDBJ databases">
        <title>De novo assembly and annotation of 12 fungi associated with fruit tree decline syndrome in Ontario, Canada.</title>
        <authorList>
            <person name="Sulman M."/>
            <person name="Ellouze W."/>
            <person name="Ilyukhin E."/>
        </authorList>
    </citation>
    <scope>NUCLEOTIDE SEQUENCE [LARGE SCALE GENOMIC DNA]</scope>
    <source>
        <strain evidence="1 2">M11/M66-122</strain>
    </source>
</reference>
<proteinExistence type="predicted"/>
<comment type="caution">
    <text evidence="1">The sequence shown here is derived from an EMBL/GenBank/DDBJ whole genome shotgun (WGS) entry which is preliminary data.</text>
</comment>
<protein>
    <submittedName>
        <fullName evidence="1">Uncharacterized protein</fullName>
    </submittedName>
</protein>
<keyword evidence="2" id="KW-1185">Reference proteome</keyword>
<evidence type="ECO:0000313" key="2">
    <source>
        <dbReference type="Proteomes" id="UP001320420"/>
    </source>
</evidence>
<organism evidence="1 2">
    <name type="scientific">Diatrype stigma</name>
    <dbReference type="NCBI Taxonomy" id="117547"/>
    <lineage>
        <taxon>Eukaryota</taxon>
        <taxon>Fungi</taxon>
        <taxon>Dikarya</taxon>
        <taxon>Ascomycota</taxon>
        <taxon>Pezizomycotina</taxon>
        <taxon>Sordariomycetes</taxon>
        <taxon>Xylariomycetidae</taxon>
        <taxon>Xylariales</taxon>
        <taxon>Diatrypaceae</taxon>
        <taxon>Diatrype</taxon>
    </lineage>
</organism>
<gene>
    <name evidence="1" type="ORF">SLS62_004786</name>
</gene>
<accession>A0AAN9UU35</accession>
<dbReference type="Proteomes" id="UP001320420">
    <property type="component" value="Unassembled WGS sequence"/>
</dbReference>